<dbReference type="InterPro" id="IPR036005">
    <property type="entry name" value="Creatinase/aminopeptidase-like"/>
</dbReference>
<keyword evidence="4" id="KW-1185">Reference proteome</keyword>
<feature type="domain" description="Creatinase N-terminal" evidence="2">
    <location>
        <begin position="13"/>
        <end position="151"/>
    </location>
</feature>
<dbReference type="Proteomes" id="UP001149009">
    <property type="component" value="Unassembled WGS sequence"/>
</dbReference>
<evidence type="ECO:0000313" key="3">
    <source>
        <dbReference type="EMBL" id="MCT8991168.1"/>
    </source>
</evidence>
<feature type="domain" description="Peptidase M24" evidence="1">
    <location>
        <begin position="159"/>
        <end position="366"/>
    </location>
</feature>
<name>A0A9X2X9F3_9HYPH</name>
<dbReference type="RefSeq" id="WP_261516072.1">
    <property type="nucleotide sequence ID" value="NZ_JAODNV010000013.1"/>
</dbReference>
<dbReference type="AlphaFoldDB" id="A0A9X2X9F3"/>
<reference evidence="3" key="1">
    <citation type="submission" date="2022-08" db="EMBL/GenBank/DDBJ databases">
        <title>Chelativorans sichuanense sp. nov., a paraffin oil-degrading bacterium isolated from a mixture of oil-based drill cuttings and paddy soil.</title>
        <authorList>
            <person name="Yu J."/>
            <person name="Liu H."/>
            <person name="Chen Q."/>
        </authorList>
    </citation>
    <scope>NUCLEOTIDE SEQUENCE</scope>
    <source>
        <strain evidence="3">SCAU 2101</strain>
    </source>
</reference>
<comment type="caution">
    <text evidence="3">The sequence shown here is derived from an EMBL/GenBank/DDBJ whole genome shotgun (WGS) entry which is preliminary data.</text>
</comment>
<dbReference type="InterPro" id="IPR029149">
    <property type="entry name" value="Creatin/AminoP/Spt16_N"/>
</dbReference>
<dbReference type="EMBL" id="JAODNV010000013">
    <property type="protein sequence ID" value="MCT8991168.1"/>
    <property type="molecule type" value="Genomic_DNA"/>
</dbReference>
<proteinExistence type="predicted"/>
<dbReference type="Pfam" id="PF01321">
    <property type="entry name" value="Creatinase_N"/>
    <property type="match status" value="1"/>
</dbReference>
<dbReference type="InterPro" id="IPR000587">
    <property type="entry name" value="Creatinase_N"/>
</dbReference>
<dbReference type="SUPFAM" id="SSF53092">
    <property type="entry name" value="Creatinase/prolidase N-terminal domain"/>
    <property type="match status" value="1"/>
</dbReference>
<dbReference type="InterPro" id="IPR050659">
    <property type="entry name" value="Peptidase_M24B"/>
</dbReference>
<evidence type="ECO:0000259" key="1">
    <source>
        <dbReference type="Pfam" id="PF00557"/>
    </source>
</evidence>
<gene>
    <name evidence="3" type="ORF">NYR54_12850</name>
</gene>
<dbReference type="InterPro" id="IPR000994">
    <property type="entry name" value="Pept_M24"/>
</dbReference>
<dbReference type="PANTHER" id="PTHR46112:SF2">
    <property type="entry name" value="XAA-PRO AMINOPEPTIDASE P-RELATED"/>
    <property type="match status" value="1"/>
</dbReference>
<evidence type="ECO:0000259" key="2">
    <source>
        <dbReference type="Pfam" id="PF01321"/>
    </source>
</evidence>
<dbReference type="Gene3D" id="3.90.230.10">
    <property type="entry name" value="Creatinase/methionine aminopeptidase superfamily"/>
    <property type="match status" value="1"/>
</dbReference>
<accession>A0A9X2X9F3</accession>
<dbReference type="CDD" id="cd01066">
    <property type="entry name" value="APP_MetAP"/>
    <property type="match status" value="1"/>
</dbReference>
<organism evidence="3 4">
    <name type="scientific">Chelativorans petroleitrophicus</name>
    <dbReference type="NCBI Taxonomy" id="2975484"/>
    <lineage>
        <taxon>Bacteria</taxon>
        <taxon>Pseudomonadati</taxon>
        <taxon>Pseudomonadota</taxon>
        <taxon>Alphaproteobacteria</taxon>
        <taxon>Hyphomicrobiales</taxon>
        <taxon>Phyllobacteriaceae</taxon>
        <taxon>Chelativorans</taxon>
    </lineage>
</organism>
<sequence>MALHFDRAEFDARRDRLVIEMSERKLDALLLFAQESMYWLTGYDTFGFCFFQCLVVKADGSMVLLTRSADLRQARHTSIIEDIVVWNDRHGANPAADLRNLLNDLDLLGCRIGVEYDTHGLTAKNGMLLDEQLKTFGKTEDASDLVARLRLLKSPAEIEKVRRAASLADDALDAALPLIKQGGDEAAILAAMQGAVLAGGGDYPANEFIIGSGPDALLCRYKAGRRKLSKNDQLTLEWAGVYHHYHAAMMRTVLTGKVSRRHQELYEAARDALMAVEKAMVPGNTFGDVFDAHARVMEARGLTRHRLNACGYSLGARFSPSWMDQPMFYSGNPEAIAPHMTLFAHMIIMDSDSGSAMTLGRTYLTTESAPEPLSRHELDLIIR</sequence>
<dbReference type="Pfam" id="PF00557">
    <property type="entry name" value="Peptidase_M24"/>
    <property type="match status" value="1"/>
</dbReference>
<dbReference type="Gene3D" id="3.40.350.10">
    <property type="entry name" value="Creatinase/prolidase N-terminal domain"/>
    <property type="match status" value="1"/>
</dbReference>
<dbReference type="SUPFAM" id="SSF55920">
    <property type="entry name" value="Creatinase/aminopeptidase"/>
    <property type="match status" value="1"/>
</dbReference>
<dbReference type="PANTHER" id="PTHR46112">
    <property type="entry name" value="AMINOPEPTIDASE"/>
    <property type="match status" value="1"/>
</dbReference>
<protein>
    <submittedName>
        <fullName evidence="3">Xaa-Pro peptidase family protein</fullName>
    </submittedName>
</protein>
<evidence type="ECO:0000313" key="4">
    <source>
        <dbReference type="Proteomes" id="UP001149009"/>
    </source>
</evidence>